<evidence type="ECO:0000256" key="2">
    <source>
        <dbReference type="ARBA" id="ARBA00011625"/>
    </source>
</evidence>
<gene>
    <name evidence="5" type="primary">14332</name>
</gene>
<dbReference type="EMBL" id="GU589043">
    <property type="protein sequence ID" value="ADO28995.1"/>
    <property type="molecule type" value="mRNA"/>
</dbReference>
<dbReference type="InterPro" id="IPR036815">
    <property type="entry name" value="14-3-3_dom_sf"/>
</dbReference>
<evidence type="ECO:0000259" key="4">
    <source>
        <dbReference type="SMART" id="SM00101"/>
    </source>
</evidence>
<proteinExistence type="evidence at transcript level"/>
<evidence type="ECO:0000256" key="1">
    <source>
        <dbReference type="ARBA" id="ARBA00006141"/>
    </source>
</evidence>
<reference evidence="5" key="1">
    <citation type="journal article" date="2010" name="PLoS ONE">
        <title>Identification and characterization of full-length cDNAs in channel catfish (Ictalurus punctatus) and blue catfish (Ictalurus furcatus).</title>
        <authorList>
            <person name="Chen F."/>
            <person name="Lee Y."/>
            <person name="Jiang Y."/>
            <person name="Wang S."/>
            <person name="Peatman E."/>
            <person name="Abernathy J."/>
            <person name="Liu H."/>
            <person name="Liu S."/>
            <person name="Kucuktas H."/>
            <person name="Ke C."/>
            <person name="Liu Z."/>
        </authorList>
    </citation>
    <scope>NUCLEOTIDE SEQUENCE</scope>
</reference>
<dbReference type="PRINTS" id="PR00305">
    <property type="entry name" value="1433ZETA"/>
</dbReference>
<organism evidence="5">
    <name type="scientific">Ictalurus punctatus</name>
    <name type="common">Channel catfish</name>
    <name type="synonym">Silurus punctatus</name>
    <dbReference type="NCBI Taxonomy" id="7998"/>
    <lineage>
        <taxon>Eukaryota</taxon>
        <taxon>Metazoa</taxon>
        <taxon>Chordata</taxon>
        <taxon>Craniata</taxon>
        <taxon>Vertebrata</taxon>
        <taxon>Euteleostomi</taxon>
        <taxon>Actinopterygii</taxon>
        <taxon>Neopterygii</taxon>
        <taxon>Teleostei</taxon>
        <taxon>Ostariophysi</taxon>
        <taxon>Siluriformes</taxon>
        <taxon>Ictaluridae</taxon>
        <taxon>Ictalurus</taxon>
    </lineage>
</organism>
<dbReference type="PIRSF" id="PIRSF000868">
    <property type="entry name" value="14-3-3"/>
    <property type="match status" value="1"/>
</dbReference>
<dbReference type="AlphaFoldDB" id="E3TFA9"/>
<dbReference type="InterPro" id="IPR023410">
    <property type="entry name" value="14-3-3_domain"/>
</dbReference>
<dbReference type="PROSITE" id="PS00796">
    <property type="entry name" value="1433_1"/>
    <property type="match status" value="1"/>
</dbReference>
<feature type="site" description="Interaction with phosphoserine on interacting protein" evidence="3">
    <location>
        <position position="69"/>
    </location>
</feature>
<name>E3TFA9_ICTPU</name>
<dbReference type="InterPro" id="IPR023409">
    <property type="entry name" value="14-3-3_CS"/>
</dbReference>
<protein>
    <submittedName>
        <fullName evidence="5">14-3-3 protein-like protein 2</fullName>
    </submittedName>
</protein>
<dbReference type="SUPFAM" id="SSF48445">
    <property type="entry name" value="14-3-3 protein"/>
    <property type="match status" value="1"/>
</dbReference>
<dbReference type="Pfam" id="PF00244">
    <property type="entry name" value="14-3-3"/>
    <property type="match status" value="1"/>
</dbReference>
<feature type="site" description="Interaction with phosphoserine on interacting protein" evidence="3">
    <location>
        <position position="139"/>
    </location>
</feature>
<sequence>MAAVTSWITDSGCKDHDSLVNIAKLAEQAERFEDMAVAMKAIAEMGTELNNEERNLLSVAYKNVVGARRSSWRIMSSIAKKQSGTPIADQTDVYLKKVEEELTKICNDVLGLLSTNLIKESIDAEPQIFYYKMMGDYYRHLAEVQTKESHEKSTASAEDAYSTATKLAEKELPVTHPIRLGLALNYSVFFHEIKNEPENACSLAKAAFDNAIAEVDNIKNETYKDTTLIMQLLRDNLTLWTSECDPDQ</sequence>
<dbReference type="SMART" id="SM00101">
    <property type="entry name" value="14_3_3"/>
    <property type="match status" value="1"/>
</dbReference>
<accession>E3TFA9</accession>
<evidence type="ECO:0000256" key="3">
    <source>
        <dbReference type="PIRSR" id="PIRSR000868-1"/>
    </source>
</evidence>
<feature type="domain" description="14-3-3" evidence="4">
    <location>
        <begin position="16"/>
        <end position="248"/>
    </location>
</feature>
<comment type="similarity">
    <text evidence="1">Belongs to the 14-3-3 family.</text>
</comment>
<comment type="subunit">
    <text evidence="2">Homodimer, and heterodimer with other family members.</text>
</comment>
<dbReference type="PANTHER" id="PTHR18860">
    <property type="entry name" value="14-3-3 PROTEIN"/>
    <property type="match status" value="1"/>
</dbReference>
<evidence type="ECO:0000313" key="5">
    <source>
        <dbReference type="EMBL" id="ADO28995.1"/>
    </source>
</evidence>
<dbReference type="InterPro" id="IPR000308">
    <property type="entry name" value="14-3-3"/>
</dbReference>
<dbReference type="Gene3D" id="1.20.190.20">
    <property type="entry name" value="14-3-3 domain"/>
    <property type="match status" value="1"/>
</dbReference>